<dbReference type="Proteomes" id="UP001056120">
    <property type="component" value="Linkage Group LG18"/>
</dbReference>
<comment type="caution">
    <text evidence="1">The sequence shown here is derived from an EMBL/GenBank/DDBJ whole genome shotgun (WGS) entry which is preliminary data.</text>
</comment>
<reference evidence="2" key="1">
    <citation type="journal article" date="2022" name="Mol. Ecol. Resour.">
        <title>The genomes of chicory, endive, great burdock and yacon provide insights into Asteraceae palaeo-polyploidization history and plant inulin production.</title>
        <authorList>
            <person name="Fan W."/>
            <person name="Wang S."/>
            <person name="Wang H."/>
            <person name="Wang A."/>
            <person name="Jiang F."/>
            <person name="Liu H."/>
            <person name="Zhao H."/>
            <person name="Xu D."/>
            <person name="Zhang Y."/>
        </authorList>
    </citation>
    <scope>NUCLEOTIDE SEQUENCE [LARGE SCALE GENOMIC DNA]</scope>
    <source>
        <strain evidence="2">cv. Yunnan</strain>
    </source>
</reference>
<organism evidence="1 2">
    <name type="scientific">Smallanthus sonchifolius</name>
    <dbReference type="NCBI Taxonomy" id="185202"/>
    <lineage>
        <taxon>Eukaryota</taxon>
        <taxon>Viridiplantae</taxon>
        <taxon>Streptophyta</taxon>
        <taxon>Embryophyta</taxon>
        <taxon>Tracheophyta</taxon>
        <taxon>Spermatophyta</taxon>
        <taxon>Magnoliopsida</taxon>
        <taxon>eudicotyledons</taxon>
        <taxon>Gunneridae</taxon>
        <taxon>Pentapetalae</taxon>
        <taxon>asterids</taxon>
        <taxon>campanulids</taxon>
        <taxon>Asterales</taxon>
        <taxon>Asteraceae</taxon>
        <taxon>Asteroideae</taxon>
        <taxon>Heliantheae alliance</taxon>
        <taxon>Millerieae</taxon>
        <taxon>Smallanthus</taxon>
    </lineage>
</organism>
<name>A0ACB9E816_9ASTR</name>
<proteinExistence type="predicted"/>
<sequence length="1516" mass="172538">MPPRRAPATNANTDIATILTQLVTQLTLANGATNGNNGGNGSNSGNNGGNGGNGGNNPSQCTFKHFNSCNPLKFYGTEGATGLLQWFESIENTFLNSDCPDNLRVRHATSVLQKRALTWCNGEKRNRGVDVAMALPWDEVKRLITEEFCPRNEVKKLEAEFWDLAQDSGESLAYTTRFHELSLLVPHMVTPLSHCIEKYIGGLPRQIQDTVLGRNRATLEDAIRLSATLTDNHVKAGTLTNKGTKKVSETVTPPTHNKEATTEPSRNNRKRKVRNFAVVTPAVPINQAAPMVQAPAKKPYVGIYPLCATCNYHHPQNIPCRLCTYCGRYGHTVSVCRTKALAGQVNPPNRTVPQVANQGAPAIANGRACYECCDPNHFHDQCPRLANARQGGARGRAFNINANEAQANNDVVNGTFLVNSQYASILFDTGADKSFVSLNFEPLLAKTRSQLEKTFTVEVANGDSLTIESIIYDCSLELNDHTFPINLVPMPLGSFDIIIGMDWLSNHHAKIICFEKCNQIPLPSGEILRVFGEKPCKGLKLMSCTTTQKYLRKKYIAFLAHIVQKDVKEKSIQDIPIIRDFPEVFPKDLFGLPPVRQVEFRIDLIPGANPVARAPYRLAPSEMQELASQLQELSDKGFICSSHSPWGAPVLFVKKKDGSFCMCIDYRELNKLTIKNRYPLPRIDDLFDQLQGSTCFSKIDLRSGYHQLRVQEDDIPKTAFRTRYGHYEFMVMPFGLTNAPAVFMDLMNRVCKPYLDKFMIFFIDDILIYSKTKADHEQHLRLVLKLLRKEQLYAKFSKCEFWLKEVQFLGHIVNDKGIHVDPATIETVKNWNAPKTPTEVRSFLGLAGYYRRFISNFSKIDVPLTALTHRGKTYEWGPKQEEAFQTLKQKLCNAPILTLPDGNDDLVVYCDASNQGLGCVLMQRGKVIAYASRQLKIHEKNYTTHDLELGAVVFALKIWRHYLYGTKCVVFTDHKSLQHIFNQKELNMRQRRCVELLNDYDCEIRYHPGKANVVADALSRKDNVMLHCARIQTDIQTRILEAQHVSVTEGNMYEEMSCGVELLLESKPNGLLYYLNRIWVPDRDDLHTFLMNEAHKTRYSIHPGVDKMYQDLRELYWWPGMKKDIALYVAKCLTCSKVKAEHQRPSGLLEQPEIPVWKWENLAMDFITKLPRTSGGYDSIWVIIDRLTKSAHFLPIREDYRVEKLARIYIDKIVSRHGVPLNIISDRDARFTSRFWQSLQTALGTRLDLSTAYHPQTDGQTERTIQTLEDMLRACVIDFGGNWDSHLSLIEFSYNNSYHTSINMAPFEALYGRKCRSPICWNEIGEAQITGPELIQETSDKIIQIRDNIRVARSRQKSYADKRRKPLEFQVGDLVLLKVSPWKGVIRFGKKGKLAPRYVGPFKILERIGKVAYKLELPPSLGNVHPTFHISNLKKCLTDENLHIPLDDVHIDETMHFVEKPVEIMDREVKQLKRSHIPIVKIRWESKRGPEFTWEREDQMKLKYPHLFTNTVVSSS</sequence>
<keyword evidence="2" id="KW-1185">Reference proteome</keyword>
<dbReference type="EMBL" id="CM042035">
    <property type="protein sequence ID" value="KAI3754738.1"/>
    <property type="molecule type" value="Genomic_DNA"/>
</dbReference>
<protein>
    <submittedName>
        <fullName evidence="1">Uncharacterized protein</fullName>
    </submittedName>
</protein>
<evidence type="ECO:0000313" key="2">
    <source>
        <dbReference type="Proteomes" id="UP001056120"/>
    </source>
</evidence>
<reference evidence="1 2" key="2">
    <citation type="journal article" date="2022" name="Mol. Ecol. Resour.">
        <title>The genomes of chicory, endive, great burdock and yacon provide insights into Asteraceae paleo-polyploidization history and plant inulin production.</title>
        <authorList>
            <person name="Fan W."/>
            <person name="Wang S."/>
            <person name="Wang H."/>
            <person name="Wang A."/>
            <person name="Jiang F."/>
            <person name="Liu H."/>
            <person name="Zhao H."/>
            <person name="Xu D."/>
            <person name="Zhang Y."/>
        </authorList>
    </citation>
    <scope>NUCLEOTIDE SEQUENCE [LARGE SCALE GENOMIC DNA]</scope>
    <source>
        <strain evidence="2">cv. Yunnan</strain>
        <tissue evidence="1">Leaves</tissue>
    </source>
</reference>
<evidence type="ECO:0000313" key="1">
    <source>
        <dbReference type="EMBL" id="KAI3754738.1"/>
    </source>
</evidence>
<accession>A0ACB9E816</accession>
<gene>
    <name evidence="1" type="ORF">L1987_54528</name>
</gene>